<dbReference type="Proteomes" id="UP000199628">
    <property type="component" value="Unassembled WGS sequence"/>
</dbReference>
<dbReference type="RefSeq" id="WP_093034269.1">
    <property type="nucleotide sequence ID" value="NZ_FMZV01000013.1"/>
</dbReference>
<dbReference type="OrthoDB" id="9803532at2"/>
<dbReference type="InterPro" id="IPR051680">
    <property type="entry name" value="ATP-dep_Glu-Cys_Ligase-2"/>
</dbReference>
<dbReference type="PANTHER" id="PTHR34595">
    <property type="entry name" value="BLR5612 PROTEIN"/>
    <property type="match status" value="1"/>
</dbReference>
<name>A0A1G6ZKM9_9RHOB</name>
<keyword evidence="3" id="KW-1185">Reference proteome</keyword>
<accession>A0A1G6ZKM9</accession>
<dbReference type="STRING" id="639004.SAMN04488239_11324"/>
<dbReference type="EMBL" id="FMZV01000013">
    <property type="protein sequence ID" value="SDE03209.1"/>
    <property type="molecule type" value="Genomic_DNA"/>
</dbReference>
<gene>
    <name evidence="2" type="ORF">SAMN04488239_11324</name>
</gene>
<organism evidence="2 3">
    <name type="scientific">Ruegeria marina</name>
    <dbReference type="NCBI Taxonomy" id="639004"/>
    <lineage>
        <taxon>Bacteria</taxon>
        <taxon>Pseudomonadati</taxon>
        <taxon>Pseudomonadota</taxon>
        <taxon>Alphaproteobacteria</taxon>
        <taxon>Rhodobacterales</taxon>
        <taxon>Roseobacteraceae</taxon>
        <taxon>Ruegeria</taxon>
    </lineage>
</organism>
<reference evidence="3" key="1">
    <citation type="submission" date="2016-10" db="EMBL/GenBank/DDBJ databases">
        <authorList>
            <person name="Varghese N."/>
            <person name="Submissions S."/>
        </authorList>
    </citation>
    <scope>NUCLEOTIDE SEQUENCE [LARGE SCALE GENOMIC DNA]</scope>
    <source>
        <strain evidence="3">CGMCC 1.9108</strain>
    </source>
</reference>
<dbReference type="PANTHER" id="PTHR34595:SF7">
    <property type="entry name" value="SLL1039 PROTEIN"/>
    <property type="match status" value="1"/>
</dbReference>
<evidence type="ECO:0000259" key="1">
    <source>
        <dbReference type="Pfam" id="PF04168"/>
    </source>
</evidence>
<feature type="domain" description="DUF403" evidence="1">
    <location>
        <begin position="1"/>
        <end position="310"/>
    </location>
</feature>
<evidence type="ECO:0000313" key="3">
    <source>
        <dbReference type="Proteomes" id="UP000199628"/>
    </source>
</evidence>
<dbReference type="Pfam" id="PF04168">
    <property type="entry name" value="Alpha-E"/>
    <property type="match status" value="1"/>
</dbReference>
<dbReference type="AlphaFoldDB" id="A0A1G6ZKM9"/>
<dbReference type="InterPro" id="IPR007296">
    <property type="entry name" value="DUF403"/>
</dbReference>
<proteinExistence type="predicted"/>
<protein>
    <submittedName>
        <fullName evidence="2">Uncharacterized conserved protein, Alpha-E superfamily</fullName>
    </submittedName>
</protein>
<sequence>MLGKTAGGLFWMFRYLERSENTARLIEAGQRIALTRSSSAEDEWASVLQSAGAFGGYVEKHGSEVNRDGAIDWMLRDPDNPSSVLNMAEAARNNGKTVRTALTREAWESVNENWMTLRDALARKVPERDLPDVLTLIRQRSAFVRGAMHGTMLRNDIYDFARIGTFMERADNTARILDVKYYVLLPSVVAVGTSIDNVQWQTILRSVSAEGGFHMTFGQDARPREIAQFLILDKRMPRSLAFCVDKIQSNLGYLATDYGVRLSCHDLCDQLADHTMSHSIDEIIEMGLHEFISDFLKSLAALGSQIEIDYRFYN</sequence>
<evidence type="ECO:0000313" key="2">
    <source>
        <dbReference type="EMBL" id="SDE03209.1"/>
    </source>
</evidence>